<sequence length="109" mass="13526">MSQIFQLSFPKTLFFAFIDKYCEKNNNQHIFSKVAFKRMRLEEQVIPFCKNLKEYYFKSKHHYLDREQTYKNFTTIIRQLCKYLHIPFTSNINYSKSKYEINYFIYLDL</sequence>
<accession>A0A6C0JF40</accession>
<organism evidence="1">
    <name type="scientific">viral metagenome</name>
    <dbReference type="NCBI Taxonomy" id="1070528"/>
    <lineage>
        <taxon>unclassified sequences</taxon>
        <taxon>metagenomes</taxon>
        <taxon>organismal metagenomes</taxon>
    </lineage>
</organism>
<dbReference type="EMBL" id="MN740355">
    <property type="protein sequence ID" value="QHU02264.1"/>
    <property type="molecule type" value="Genomic_DNA"/>
</dbReference>
<dbReference type="AlphaFoldDB" id="A0A6C0JF40"/>
<evidence type="ECO:0000313" key="1">
    <source>
        <dbReference type="EMBL" id="QHU02264.1"/>
    </source>
</evidence>
<proteinExistence type="predicted"/>
<name>A0A6C0JF40_9ZZZZ</name>
<protein>
    <submittedName>
        <fullName evidence="1">Uncharacterized protein</fullName>
    </submittedName>
</protein>
<reference evidence="1" key="1">
    <citation type="journal article" date="2020" name="Nature">
        <title>Giant virus diversity and host interactions through global metagenomics.</title>
        <authorList>
            <person name="Schulz F."/>
            <person name="Roux S."/>
            <person name="Paez-Espino D."/>
            <person name="Jungbluth S."/>
            <person name="Walsh D.A."/>
            <person name="Denef V.J."/>
            <person name="McMahon K.D."/>
            <person name="Konstantinidis K.T."/>
            <person name="Eloe-Fadrosh E.A."/>
            <person name="Kyrpides N.C."/>
            <person name="Woyke T."/>
        </authorList>
    </citation>
    <scope>NUCLEOTIDE SEQUENCE</scope>
    <source>
        <strain evidence="1">GVMAG-M-3300025880-75</strain>
    </source>
</reference>